<dbReference type="InterPro" id="IPR011488">
    <property type="entry name" value="TIF_2_asu"/>
</dbReference>
<sequence>MKYSGWPEPGELVVSEVTEVEDFGAFVDLVEYEDKEGLIHVSEVASGWVKYIRDHVREGQTVVCKVLEVDEDSQQIDLSAKDVNDHQRQEKIQEWKNETKADNWLSRELEDDEVYREVAEALIARYGTMYEALEEGAVRGEEVFKDAGIEGELTETLAEVARENINVPYVEITGYVDIETTAADGVDDVIEALNGVEVPEYEEADGDVEVEIEYVSAPEYRITAKAHDYKTAQRAVEDCAEMARERVESLGGRGEYHEEPHTSEA</sequence>
<keyword evidence="3" id="KW-0648">Protein biosynthesis</keyword>
<dbReference type="RefSeq" id="WP_266087317.1">
    <property type="nucleotide sequence ID" value="NZ_RKLV01000006.1"/>
</dbReference>
<dbReference type="SMART" id="SM00316">
    <property type="entry name" value="S1"/>
    <property type="match status" value="1"/>
</dbReference>
<dbReference type="InterPro" id="IPR024055">
    <property type="entry name" value="TIF2_asu_C"/>
</dbReference>
<dbReference type="InterPro" id="IPR044126">
    <property type="entry name" value="S1_IF2_alpha"/>
</dbReference>
<dbReference type="PANTHER" id="PTHR10602:SF0">
    <property type="entry name" value="EUKARYOTIC TRANSLATION INITIATION FACTOR 2 SUBUNIT 1"/>
    <property type="match status" value="1"/>
</dbReference>
<dbReference type="Pfam" id="PF00575">
    <property type="entry name" value="S1"/>
    <property type="match status" value="1"/>
</dbReference>
<evidence type="ECO:0000256" key="2">
    <source>
        <dbReference type="ARBA" id="ARBA00022540"/>
    </source>
</evidence>
<evidence type="ECO:0000313" key="7">
    <source>
        <dbReference type="Proteomes" id="UP001149411"/>
    </source>
</evidence>
<keyword evidence="7" id="KW-1185">Reference proteome</keyword>
<evidence type="ECO:0000256" key="4">
    <source>
        <dbReference type="SAM" id="MobiDB-lite"/>
    </source>
</evidence>
<dbReference type="Gene3D" id="2.40.50.140">
    <property type="entry name" value="Nucleic acid-binding proteins"/>
    <property type="match status" value="1"/>
</dbReference>
<evidence type="ECO:0000256" key="3">
    <source>
        <dbReference type="ARBA" id="ARBA00022917"/>
    </source>
</evidence>
<dbReference type="CDD" id="cd04452">
    <property type="entry name" value="S1_IF2_alpha"/>
    <property type="match status" value="1"/>
</dbReference>
<evidence type="ECO:0000256" key="1">
    <source>
        <dbReference type="ARBA" id="ARBA00007223"/>
    </source>
</evidence>
<dbReference type="SUPFAM" id="SSF110993">
    <property type="entry name" value="eIF-2-alpha, C-terminal domain"/>
    <property type="match status" value="1"/>
</dbReference>
<gene>
    <name evidence="6" type="ORF">EGH25_07690</name>
</gene>
<dbReference type="InterPro" id="IPR012340">
    <property type="entry name" value="NA-bd_OB-fold"/>
</dbReference>
<dbReference type="PANTHER" id="PTHR10602">
    <property type="entry name" value="EUKARYOTIC TRANSLATION INITIATION FACTOR 2 SUBUNIT 1"/>
    <property type="match status" value="1"/>
</dbReference>
<feature type="region of interest" description="Disordered" evidence="4">
    <location>
        <begin position="246"/>
        <end position="265"/>
    </location>
</feature>
<accession>A0A9Q4GIV5</accession>
<dbReference type="AlphaFoldDB" id="A0A9Q4GIV5"/>
<dbReference type="GO" id="GO:0003723">
    <property type="term" value="F:RNA binding"/>
    <property type="evidence" value="ECO:0007669"/>
    <property type="project" value="InterPro"/>
</dbReference>
<dbReference type="GO" id="GO:0003743">
    <property type="term" value="F:translation initiation factor activity"/>
    <property type="evidence" value="ECO:0007669"/>
    <property type="project" value="UniProtKB-KW"/>
</dbReference>
<organism evidence="6 7">
    <name type="scientific">Halorutilus salinus</name>
    <dbReference type="NCBI Taxonomy" id="2487751"/>
    <lineage>
        <taxon>Archaea</taxon>
        <taxon>Methanobacteriati</taxon>
        <taxon>Methanobacteriota</taxon>
        <taxon>Stenosarchaea group</taxon>
        <taxon>Halobacteria</taxon>
        <taxon>Halorutilales</taxon>
        <taxon>Halorutilaceae</taxon>
        <taxon>Halorutilus</taxon>
    </lineage>
</organism>
<dbReference type="EMBL" id="RKLV01000006">
    <property type="protein sequence ID" value="MCX2819233.1"/>
    <property type="molecule type" value="Genomic_DNA"/>
</dbReference>
<comment type="caution">
    <text evidence="6">The sequence shown here is derived from an EMBL/GenBank/DDBJ whole genome shotgun (WGS) entry which is preliminary data.</text>
</comment>
<name>A0A9Q4GIV5_9EURY</name>
<reference evidence="6" key="1">
    <citation type="submission" date="2022-09" db="EMBL/GenBank/DDBJ databases">
        <title>Haloadaptaus new haloarchaeum isolated from saline soil.</title>
        <authorList>
            <person name="Duran-Viseras A."/>
            <person name="Sanchez-Porro C."/>
            <person name="Ventosa A."/>
        </authorList>
    </citation>
    <scope>NUCLEOTIDE SEQUENCE</scope>
    <source>
        <strain evidence="6">F3-133</strain>
    </source>
</reference>
<dbReference type="Proteomes" id="UP001149411">
    <property type="component" value="Unassembled WGS sequence"/>
</dbReference>
<dbReference type="GO" id="GO:0043022">
    <property type="term" value="F:ribosome binding"/>
    <property type="evidence" value="ECO:0007669"/>
    <property type="project" value="TreeGrafter"/>
</dbReference>
<proteinExistence type="inferred from homology"/>
<dbReference type="PROSITE" id="PS50126">
    <property type="entry name" value="S1"/>
    <property type="match status" value="1"/>
</dbReference>
<dbReference type="InterPro" id="IPR003029">
    <property type="entry name" value="S1_domain"/>
</dbReference>
<dbReference type="Gene3D" id="1.10.150.190">
    <property type="entry name" value="Translation initiation factor 2, subunit 1, domain 2"/>
    <property type="match status" value="1"/>
</dbReference>
<dbReference type="FunFam" id="2.40.50.140:FF:000015">
    <property type="entry name" value="Eukaryotic translation initiation factor 2 subunit alpha"/>
    <property type="match status" value="1"/>
</dbReference>
<dbReference type="SUPFAM" id="SSF116742">
    <property type="entry name" value="eIF2alpha middle domain-like"/>
    <property type="match status" value="1"/>
</dbReference>
<dbReference type="SUPFAM" id="SSF50249">
    <property type="entry name" value="Nucleic acid-binding proteins"/>
    <property type="match status" value="1"/>
</dbReference>
<keyword evidence="2 6" id="KW-0396">Initiation factor</keyword>
<comment type="similarity">
    <text evidence="1">Belongs to the eIF-2-alpha family.</text>
</comment>
<feature type="domain" description="S1 motif" evidence="5">
    <location>
        <begin position="10"/>
        <end position="81"/>
    </location>
</feature>
<evidence type="ECO:0000259" key="5">
    <source>
        <dbReference type="PROSITE" id="PS50126"/>
    </source>
</evidence>
<protein>
    <submittedName>
        <fullName evidence="6">Translation initiation factor IF-2 subunit alpha</fullName>
    </submittedName>
</protein>
<dbReference type="NCBIfam" id="NF003064">
    <property type="entry name" value="PRK03987.1-4"/>
    <property type="match status" value="1"/>
</dbReference>
<evidence type="ECO:0000313" key="6">
    <source>
        <dbReference type="EMBL" id="MCX2819233.1"/>
    </source>
</evidence>
<dbReference type="InterPro" id="IPR024054">
    <property type="entry name" value="TIF2_asu_middle_sf"/>
</dbReference>
<dbReference type="Pfam" id="PF07541">
    <property type="entry name" value="EIF_2_alpha"/>
    <property type="match status" value="1"/>
</dbReference>
<dbReference type="Gene3D" id="3.30.70.1130">
    <property type="entry name" value="EIF_2_alpha"/>
    <property type="match status" value="1"/>
</dbReference>